<dbReference type="Proteomes" id="UP001189757">
    <property type="component" value="Unassembled WGS sequence"/>
</dbReference>
<organism evidence="1 2">
    <name type="scientific">Ralstonia flaminis</name>
    <dbReference type="NCBI Taxonomy" id="3058597"/>
    <lineage>
        <taxon>Bacteria</taxon>
        <taxon>Pseudomonadati</taxon>
        <taxon>Pseudomonadota</taxon>
        <taxon>Betaproteobacteria</taxon>
        <taxon>Burkholderiales</taxon>
        <taxon>Burkholderiaceae</taxon>
        <taxon>Ralstonia</taxon>
    </lineage>
</organism>
<keyword evidence="2" id="KW-1185">Reference proteome</keyword>
<reference evidence="1 2" key="1">
    <citation type="submission" date="2023-07" db="EMBL/GenBank/DDBJ databases">
        <authorList>
            <person name="Peeters C."/>
        </authorList>
    </citation>
    <scope>NUCLEOTIDE SEQUENCE [LARGE SCALE GENOMIC DNA]</scope>
    <source>
        <strain evidence="1 2">LMG 18101</strain>
    </source>
</reference>
<sequence length="56" mass="5639">MVSVSGPLVAENGPVPVLLSVAVTVKLKLPPVVGVPDKVPLLASDRPDGKLPDASV</sequence>
<protein>
    <submittedName>
        <fullName evidence="1">Uncharacterized protein</fullName>
    </submittedName>
</protein>
<evidence type="ECO:0000313" key="2">
    <source>
        <dbReference type="Proteomes" id="UP001189757"/>
    </source>
</evidence>
<name>A0ABM9KDI6_9RALS</name>
<gene>
    <name evidence="1" type="ORF">LMG18101_04885</name>
</gene>
<proteinExistence type="predicted"/>
<dbReference type="EMBL" id="CATZLL010000021">
    <property type="protein sequence ID" value="CAJ0822197.1"/>
    <property type="molecule type" value="Genomic_DNA"/>
</dbReference>
<accession>A0ABM9KDI6</accession>
<comment type="caution">
    <text evidence="1">The sequence shown here is derived from an EMBL/GenBank/DDBJ whole genome shotgun (WGS) entry which is preliminary data.</text>
</comment>
<evidence type="ECO:0000313" key="1">
    <source>
        <dbReference type="EMBL" id="CAJ0822197.1"/>
    </source>
</evidence>